<comment type="caution">
    <text evidence="2">The sequence shown here is derived from an EMBL/GenBank/DDBJ whole genome shotgun (WGS) entry which is preliminary data.</text>
</comment>
<dbReference type="SUPFAM" id="SSF54292">
    <property type="entry name" value="2Fe-2S ferredoxin-like"/>
    <property type="match status" value="1"/>
</dbReference>
<dbReference type="CDD" id="cd00207">
    <property type="entry name" value="fer2"/>
    <property type="match status" value="1"/>
</dbReference>
<organism evidence="2 3">
    <name type="scientific">Paenibacillus faecis</name>
    <dbReference type="NCBI Taxonomy" id="862114"/>
    <lineage>
        <taxon>Bacteria</taxon>
        <taxon>Bacillati</taxon>
        <taxon>Bacillota</taxon>
        <taxon>Bacilli</taxon>
        <taxon>Bacillales</taxon>
        <taxon>Paenibacillaceae</taxon>
        <taxon>Paenibacillus</taxon>
    </lineage>
</organism>
<dbReference type="OrthoDB" id="9810588at2"/>
<dbReference type="Gene3D" id="3.10.20.30">
    <property type="match status" value="1"/>
</dbReference>
<dbReference type="InterPro" id="IPR036010">
    <property type="entry name" value="2Fe-2S_ferredoxin-like_sf"/>
</dbReference>
<dbReference type="InterPro" id="IPR001041">
    <property type="entry name" value="2Fe-2S_ferredoxin-type"/>
</dbReference>
<reference evidence="2 3" key="1">
    <citation type="submission" date="2019-08" db="EMBL/GenBank/DDBJ databases">
        <title>Genome sequencing of Paenibacillus faecis DSM 23593(T).</title>
        <authorList>
            <person name="Kook J.-K."/>
            <person name="Park S.-N."/>
            <person name="Lim Y.K."/>
        </authorList>
    </citation>
    <scope>NUCLEOTIDE SEQUENCE [LARGE SCALE GENOMIC DNA]</scope>
    <source>
        <strain evidence="2 3">DSM 23593</strain>
    </source>
</reference>
<accession>A0A5D0CTL3</accession>
<dbReference type="RefSeq" id="WP_148451895.1">
    <property type="nucleotide sequence ID" value="NZ_VSDO01000002.1"/>
</dbReference>
<feature type="domain" description="2Fe-2S ferredoxin-type" evidence="1">
    <location>
        <begin position="3"/>
        <end position="99"/>
    </location>
</feature>
<dbReference type="Pfam" id="PF00111">
    <property type="entry name" value="Fer2"/>
    <property type="match status" value="1"/>
</dbReference>
<dbReference type="PROSITE" id="PS51085">
    <property type="entry name" value="2FE2S_FER_2"/>
    <property type="match status" value="1"/>
</dbReference>
<proteinExistence type="predicted"/>
<gene>
    <name evidence="2" type="ORF">FRY98_11555</name>
</gene>
<sequence length="118" mass="12694">MEPQVTFLPGNRTLKVRSGTNLLQAARKARIHIPTRCGGNAGCLMCKVEVRSTDGTPAGLTPPGEAERRKLGPLLEQGIRLACQAKVVGPATVSLPENPLKAAIRKQLEAQNEEDSLW</sequence>
<dbReference type="Proteomes" id="UP000325218">
    <property type="component" value="Unassembled WGS sequence"/>
</dbReference>
<protein>
    <submittedName>
        <fullName evidence="2">(2Fe-2S)-binding protein</fullName>
    </submittedName>
</protein>
<dbReference type="AlphaFoldDB" id="A0A5D0CTL3"/>
<evidence type="ECO:0000313" key="2">
    <source>
        <dbReference type="EMBL" id="TYA13299.1"/>
    </source>
</evidence>
<evidence type="ECO:0000259" key="1">
    <source>
        <dbReference type="PROSITE" id="PS51085"/>
    </source>
</evidence>
<name>A0A5D0CTL3_9BACL</name>
<dbReference type="InterPro" id="IPR012675">
    <property type="entry name" value="Beta-grasp_dom_sf"/>
</dbReference>
<keyword evidence="3" id="KW-1185">Reference proteome</keyword>
<dbReference type="GO" id="GO:0051536">
    <property type="term" value="F:iron-sulfur cluster binding"/>
    <property type="evidence" value="ECO:0007669"/>
    <property type="project" value="InterPro"/>
</dbReference>
<dbReference type="EMBL" id="VSDO01000002">
    <property type="protein sequence ID" value="TYA13299.1"/>
    <property type="molecule type" value="Genomic_DNA"/>
</dbReference>
<evidence type="ECO:0000313" key="3">
    <source>
        <dbReference type="Proteomes" id="UP000325218"/>
    </source>
</evidence>